<dbReference type="AlphaFoldDB" id="A0A397UVZ2"/>
<dbReference type="Proteomes" id="UP000266673">
    <property type="component" value="Unassembled WGS sequence"/>
</dbReference>
<sequence length="140" mass="15621">MNKILIFILFAIFPIVYANPNYADCLLYSINTSVADVSFTPDTHSQLGLPYLFNYSISGISPTTTSTSLFIAFFTENDNVPFDVHIIKVPSNKTELNFSNLHINAPLITDSYTIMFAMMDDTIGYINCVTFPRFSSTSSS</sequence>
<feature type="chain" id="PRO_5017330253" evidence="1">
    <location>
        <begin position="19"/>
        <end position="140"/>
    </location>
</feature>
<protein>
    <submittedName>
        <fullName evidence="2">Uncharacterized protein</fullName>
    </submittedName>
</protein>
<dbReference type="EMBL" id="QKWP01000845">
    <property type="protein sequence ID" value="RIB14295.1"/>
    <property type="molecule type" value="Genomic_DNA"/>
</dbReference>
<keyword evidence="3" id="KW-1185">Reference proteome</keyword>
<evidence type="ECO:0000256" key="1">
    <source>
        <dbReference type="SAM" id="SignalP"/>
    </source>
</evidence>
<feature type="signal peptide" evidence="1">
    <location>
        <begin position="1"/>
        <end position="18"/>
    </location>
</feature>
<proteinExistence type="predicted"/>
<keyword evidence="1" id="KW-0732">Signal</keyword>
<dbReference type="OrthoDB" id="2467318at2759"/>
<accession>A0A397UVZ2</accession>
<evidence type="ECO:0000313" key="2">
    <source>
        <dbReference type="EMBL" id="RIB14295.1"/>
    </source>
</evidence>
<gene>
    <name evidence="2" type="ORF">C2G38_2096259</name>
</gene>
<name>A0A397UVZ2_9GLOM</name>
<evidence type="ECO:0000313" key="3">
    <source>
        <dbReference type="Proteomes" id="UP000266673"/>
    </source>
</evidence>
<organism evidence="2 3">
    <name type="scientific">Gigaspora rosea</name>
    <dbReference type="NCBI Taxonomy" id="44941"/>
    <lineage>
        <taxon>Eukaryota</taxon>
        <taxon>Fungi</taxon>
        <taxon>Fungi incertae sedis</taxon>
        <taxon>Mucoromycota</taxon>
        <taxon>Glomeromycotina</taxon>
        <taxon>Glomeromycetes</taxon>
        <taxon>Diversisporales</taxon>
        <taxon>Gigasporaceae</taxon>
        <taxon>Gigaspora</taxon>
    </lineage>
</organism>
<comment type="caution">
    <text evidence="2">The sequence shown here is derived from an EMBL/GenBank/DDBJ whole genome shotgun (WGS) entry which is preliminary data.</text>
</comment>
<reference evidence="2 3" key="1">
    <citation type="submission" date="2018-06" db="EMBL/GenBank/DDBJ databases">
        <title>Comparative genomics reveals the genomic features of Rhizophagus irregularis, R. cerebriforme, R. diaphanum and Gigaspora rosea, and their symbiotic lifestyle signature.</title>
        <authorList>
            <person name="Morin E."/>
            <person name="San Clemente H."/>
            <person name="Chen E.C.H."/>
            <person name="De La Providencia I."/>
            <person name="Hainaut M."/>
            <person name="Kuo A."/>
            <person name="Kohler A."/>
            <person name="Murat C."/>
            <person name="Tang N."/>
            <person name="Roy S."/>
            <person name="Loubradou J."/>
            <person name="Henrissat B."/>
            <person name="Grigoriev I.V."/>
            <person name="Corradi N."/>
            <person name="Roux C."/>
            <person name="Martin F.M."/>
        </authorList>
    </citation>
    <scope>NUCLEOTIDE SEQUENCE [LARGE SCALE GENOMIC DNA]</scope>
    <source>
        <strain evidence="2 3">DAOM 194757</strain>
    </source>
</reference>